<feature type="compositionally biased region" description="Polar residues" evidence="5">
    <location>
        <begin position="55"/>
        <end position="70"/>
    </location>
</feature>
<feature type="transmembrane region" description="Helical" evidence="6">
    <location>
        <begin position="497"/>
        <end position="518"/>
    </location>
</feature>
<dbReference type="PANTHER" id="PTHR11814">
    <property type="entry name" value="SULFATE TRANSPORTER"/>
    <property type="match status" value="1"/>
</dbReference>
<evidence type="ECO:0000313" key="9">
    <source>
        <dbReference type="Proteomes" id="UP001165085"/>
    </source>
</evidence>
<evidence type="ECO:0000256" key="2">
    <source>
        <dbReference type="ARBA" id="ARBA00022692"/>
    </source>
</evidence>
<dbReference type="EMBL" id="BRXY01000472">
    <property type="protein sequence ID" value="GMH96726.1"/>
    <property type="molecule type" value="Genomic_DNA"/>
</dbReference>
<feature type="domain" description="STAS" evidence="7">
    <location>
        <begin position="617"/>
        <end position="734"/>
    </location>
</feature>
<feature type="transmembrane region" description="Helical" evidence="6">
    <location>
        <begin position="523"/>
        <end position="541"/>
    </location>
</feature>
<evidence type="ECO:0000313" key="8">
    <source>
        <dbReference type="EMBL" id="GMH96726.1"/>
    </source>
</evidence>
<accession>A0A9W7BUM0</accession>
<comment type="caution">
    <text evidence="8">The sequence shown here is derived from an EMBL/GenBank/DDBJ whole genome shotgun (WGS) entry which is preliminary data.</text>
</comment>
<feature type="transmembrane region" description="Helical" evidence="6">
    <location>
        <begin position="207"/>
        <end position="230"/>
    </location>
</feature>
<reference evidence="9" key="1">
    <citation type="journal article" date="2023" name="Commun. Biol.">
        <title>Genome analysis of Parmales, the sister group of diatoms, reveals the evolutionary specialization of diatoms from phago-mixotrophs to photoautotrophs.</title>
        <authorList>
            <person name="Ban H."/>
            <person name="Sato S."/>
            <person name="Yoshikawa S."/>
            <person name="Yamada K."/>
            <person name="Nakamura Y."/>
            <person name="Ichinomiya M."/>
            <person name="Sato N."/>
            <person name="Blanc-Mathieu R."/>
            <person name="Endo H."/>
            <person name="Kuwata A."/>
            <person name="Ogata H."/>
        </authorList>
    </citation>
    <scope>NUCLEOTIDE SEQUENCE [LARGE SCALE GENOMIC DNA]</scope>
    <source>
        <strain evidence="9">NIES 3701</strain>
    </source>
</reference>
<dbReference type="PROSITE" id="PS50801">
    <property type="entry name" value="STAS"/>
    <property type="match status" value="1"/>
</dbReference>
<organism evidence="8 9">
    <name type="scientific">Triparma strigata</name>
    <dbReference type="NCBI Taxonomy" id="1606541"/>
    <lineage>
        <taxon>Eukaryota</taxon>
        <taxon>Sar</taxon>
        <taxon>Stramenopiles</taxon>
        <taxon>Ochrophyta</taxon>
        <taxon>Bolidophyceae</taxon>
        <taxon>Parmales</taxon>
        <taxon>Triparmaceae</taxon>
        <taxon>Triparma</taxon>
    </lineage>
</organism>
<keyword evidence="9" id="KW-1185">Reference proteome</keyword>
<comment type="subcellular location">
    <subcellularLocation>
        <location evidence="1">Membrane</location>
        <topology evidence="1">Multi-pass membrane protein</topology>
    </subcellularLocation>
</comment>
<keyword evidence="4 6" id="KW-0472">Membrane</keyword>
<dbReference type="SUPFAM" id="SSF52091">
    <property type="entry name" value="SpoIIaa-like"/>
    <property type="match status" value="1"/>
</dbReference>
<dbReference type="InterPro" id="IPR011547">
    <property type="entry name" value="SLC26A/SulP_dom"/>
</dbReference>
<dbReference type="InterPro" id="IPR036513">
    <property type="entry name" value="STAS_dom_sf"/>
</dbReference>
<dbReference type="GO" id="GO:0055085">
    <property type="term" value="P:transmembrane transport"/>
    <property type="evidence" value="ECO:0007669"/>
    <property type="project" value="InterPro"/>
</dbReference>
<dbReference type="Gene3D" id="3.30.750.24">
    <property type="entry name" value="STAS domain"/>
    <property type="match status" value="1"/>
</dbReference>
<feature type="compositionally biased region" description="Basic and acidic residues" evidence="5">
    <location>
        <begin position="72"/>
        <end position="97"/>
    </location>
</feature>
<proteinExistence type="predicted"/>
<feature type="transmembrane region" description="Helical" evidence="6">
    <location>
        <begin position="381"/>
        <end position="399"/>
    </location>
</feature>
<evidence type="ECO:0000256" key="1">
    <source>
        <dbReference type="ARBA" id="ARBA00004141"/>
    </source>
</evidence>
<feature type="transmembrane region" description="Helical" evidence="6">
    <location>
        <begin position="553"/>
        <end position="584"/>
    </location>
</feature>
<dbReference type="Pfam" id="PF00916">
    <property type="entry name" value="Sulfate_transp"/>
    <property type="match status" value="1"/>
</dbReference>
<keyword evidence="2 6" id="KW-0812">Transmembrane</keyword>
<keyword evidence="3 6" id="KW-1133">Transmembrane helix</keyword>
<feature type="region of interest" description="Disordered" evidence="5">
    <location>
        <begin position="760"/>
        <end position="780"/>
    </location>
</feature>
<dbReference type="Proteomes" id="UP001165085">
    <property type="component" value="Unassembled WGS sequence"/>
</dbReference>
<protein>
    <recommendedName>
        <fullName evidence="7">STAS domain-containing protein</fullName>
    </recommendedName>
</protein>
<name>A0A9W7BUM0_9STRA</name>
<evidence type="ECO:0000256" key="6">
    <source>
        <dbReference type="SAM" id="Phobius"/>
    </source>
</evidence>
<evidence type="ECO:0000256" key="3">
    <source>
        <dbReference type="ARBA" id="ARBA00022989"/>
    </source>
</evidence>
<feature type="region of interest" description="Disordered" evidence="5">
    <location>
        <begin position="41"/>
        <end position="97"/>
    </location>
</feature>
<feature type="transmembrane region" description="Helical" evidence="6">
    <location>
        <begin position="269"/>
        <end position="291"/>
    </location>
</feature>
<dbReference type="CDD" id="cd07042">
    <property type="entry name" value="STAS_SulP_like_sulfate_transporter"/>
    <property type="match status" value="1"/>
</dbReference>
<gene>
    <name evidence="8" type="ORF">TrST_g8859</name>
</gene>
<sequence length="780" mass="86809">MPSTRTQTTVVTRAGGVSGVHESTENLLKLLPANFNEKAANSHTWGGSASKDRNNNSLTADMFSPPSSQLSRRKEAKERKFREPFHRENPRTQRDLKEAFTQNDTAARRGSMSWAARHGIKFAARGKSSITNTRTEIKEMMKGKDDEPGFVCDLATLKKFVPILTWLPNYDRAKSLRVDLIAGLVIAFMVIPQGMAYGMLAGMPVEYGLYSSMVPPLIYSIFGGAAHLSLGTNAPISILVADSVTAAIPTDTDCSDDPNSEDCQRILDATLLICLLSGFFYMLFMILRFSIITSFVPDPVLSGFTTGASMIIITSNTKHVFGVTTKRGMIWEVWQSIIEELPNTNWTAFAFFILSYMALLSIKEINRKYKAKMPVPIPEQLVVLVVCTGIVAAFNLDVPKVKDIPSGLRKPQLMNFDDINVLIQPALVCSIVTYILTFNVAKALGEKNGYEVHGDQEFIANSIAAVCGSLTGSYLPSGSFSRSALVGEITGKDGTPLHNVFSVLVVGLVVMFMTPLLYHMPKAIMASIIFVALKNMINIATARKLYKVSKQEWTLWMISFVSTTLLGVTYGILISIVASLGLLVKFQARPATRVMGLLGGEGGLTSKYGTVCLDVKEFSAARELYGIKIFKFEADLHFANKDWFDQKLRKMDERCQWDRLYAVIIDCSAINTIDLTCVKLLERIHRRYQEKNVKLLFANWKAQSMQKVFESSGLYETIGEENFFLKMRGALEVGLARARKRQYEEESRCMDEEDFEGEGHDFLGSSEHNRPMPHPIDSVL</sequence>
<evidence type="ECO:0000256" key="5">
    <source>
        <dbReference type="SAM" id="MobiDB-lite"/>
    </source>
</evidence>
<dbReference type="InterPro" id="IPR001902">
    <property type="entry name" value="SLC26A/SulP_fam"/>
</dbReference>
<dbReference type="Pfam" id="PF01740">
    <property type="entry name" value="STAS"/>
    <property type="match status" value="1"/>
</dbReference>
<feature type="transmembrane region" description="Helical" evidence="6">
    <location>
        <begin position="344"/>
        <end position="360"/>
    </location>
</feature>
<dbReference type="InterPro" id="IPR002645">
    <property type="entry name" value="STAS_dom"/>
</dbReference>
<evidence type="ECO:0000259" key="7">
    <source>
        <dbReference type="PROSITE" id="PS50801"/>
    </source>
</evidence>
<dbReference type="NCBIfam" id="TIGR00815">
    <property type="entry name" value="sulP"/>
    <property type="match status" value="1"/>
</dbReference>
<feature type="transmembrane region" description="Helical" evidence="6">
    <location>
        <begin position="419"/>
        <end position="437"/>
    </location>
</feature>
<dbReference type="OrthoDB" id="288203at2759"/>
<evidence type="ECO:0000256" key="4">
    <source>
        <dbReference type="ARBA" id="ARBA00023136"/>
    </source>
</evidence>
<dbReference type="AlphaFoldDB" id="A0A9W7BUM0"/>
<feature type="transmembrane region" description="Helical" evidence="6">
    <location>
        <begin position="180"/>
        <end position="201"/>
    </location>
</feature>
<dbReference type="GO" id="GO:0016020">
    <property type="term" value="C:membrane"/>
    <property type="evidence" value="ECO:0007669"/>
    <property type="project" value="UniProtKB-SubCell"/>
</dbReference>